<name>A0A841K333_9BACT</name>
<organism evidence="2 3">
    <name type="scientific">Silvibacterium bohemicum</name>
    <dbReference type="NCBI Taxonomy" id="1577686"/>
    <lineage>
        <taxon>Bacteria</taxon>
        <taxon>Pseudomonadati</taxon>
        <taxon>Acidobacteriota</taxon>
        <taxon>Terriglobia</taxon>
        <taxon>Terriglobales</taxon>
        <taxon>Acidobacteriaceae</taxon>
        <taxon>Silvibacterium</taxon>
    </lineage>
</organism>
<dbReference type="Proteomes" id="UP000538666">
    <property type="component" value="Unassembled WGS sequence"/>
</dbReference>
<dbReference type="PANTHER" id="PTHR43000">
    <property type="entry name" value="DTDP-D-GLUCOSE 4,6-DEHYDRATASE-RELATED"/>
    <property type="match status" value="1"/>
</dbReference>
<feature type="domain" description="NAD(P)-binding" evidence="1">
    <location>
        <begin position="11"/>
        <end position="314"/>
    </location>
</feature>
<protein>
    <submittedName>
        <fullName evidence="2">CDP-glucose 4,6-dehydratase</fullName>
        <ecNumber evidence="2">4.2.1.45</ecNumber>
    </submittedName>
</protein>
<evidence type="ECO:0000259" key="1">
    <source>
        <dbReference type="Pfam" id="PF16363"/>
    </source>
</evidence>
<dbReference type="Gene3D" id="3.90.25.10">
    <property type="entry name" value="UDP-galactose 4-epimerase, domain 1"/>
    <property type="match status" value="1"/>
</dbReference>
<accession>A0A841K333</accession>
<dbReference type="SUPFAM" id="SSF51735">
    <property type="entry name" value="NAD(P)-binding Rossmann-fold domains"/>
    <property type="match status" value="1"/>
</dbReference>
<reference evidence="2 3" key="1">
    <citation type="submission" date="2020-08" db="EMBL/GenBank/DDBJ databases">
        <title>Genomic Encyclopedia of Type Strains, Phase IV (KMG-IV): sequencing the most valuable type-strain genomes for metagenomic binning, comparative biology and taxonomic classification.</title>
        <authorList>
            <person name="Goeker M."/>
        </authorList>
    </citation>
    <scope>NUCLEOTIDE SEQUENCE [LARGE SCALE GENOMIC DNA]</scope>
    <source>
        <strain evidence="2 3">DSM 103733</strain>
    </source>
</reference>
<keyword evidence="2" id="KW-0456">Lyase</keyword>
<sequence length="342" mass="37576">MAGFWKGKTVFVTGATGLMGGWLVKELVGHGAQVVALVRDLTPKSMLVRSGLLNEITVVPGELESLPVLQRAIAEYEPHTVFHIAAQPLVAVAKRDPVGTLKANVMGTWNVLEACRLTGRSNVVMASSDKAYGESDTLPYKETHPLQGRYPYEVSKSCADLIAQMYAATYGLRVAIARCGNLFGGGDLNFNRTFPGVIKATLAGERFVIRSDGKFVRDSLYVKDAAASYMTLGERLAEDPSISGEAFNFSLEQRLTVLETVEMTLNIMGRTDLVPVIQNIASAEIREQYLDASKARERLGWKPRYAMDEAIRETVEWYREHFAAQDHTAGVEPSMRNAVAAR</sequence>
<dbReference type="OrthoDB" id="9779041at2"/>
<dbReference type="RefSeq" id="WP_082125800.1">
    <property type="nucleotide sequence ID" value="NZ_JACHEK010000016.1"/>
</dbReference>
<evidence type="ECO:0000313" key="2">
    <source>
        <dbReference type="EMBL" id="MBB6147445.1"/>
    </source>
</evidence>
<proteinExistence type="predicted"/>
<dbReference type="InterPro" id="IPR016040">
    <property type="entry name" value="NAD(P)-bd_dom"/>
</dbReference>
<dbReference type="Pfam" id="PF16363">
    <property type="entry name" value="GDP_Man_Dehyd"/>
    <property type="match status" value="1"/>
</dbReference>
<keyword evidence="3" id="KW-1185">Reference proteome</keyword>
<dbReference type="EC" id="4.2.1.45" evidence="2"/>
<comment type="caution">
    <text evidence="2">The sequence shown here is derived from an EMBL/GenBank/DDBJ whole genome shotgun (WGS) entry which is preliminary data.</text>
</comment>
<dbReference type="GO" id="GO:0047733">
    <property type="term" value="F:CDP-glucose 4,6-dehydratase activity"/>
    <property type="evidence" value="ECO:0007669"/>
    <property type="project" value="UniProtKB-EC"/>
</dbReference>
<dbReference type="EMBL" id="JACHEK010000016">
    <property type="protein sequence ID" value="MBB6147445.1"/>
    <property type="molecule type" value="Genomic_DNA"/>
</dbReference>
<dbReference type="Gene3D" id="3.40.50.720">
    <property type="entry name" value="NAD(P)-binding Rossmann-like Domain"/>
    <property type="match status" value="1"/>
</dbReference>
<evidence type="ECO:0000313" key="3">
    <source>
        <dbReference type="Proteomes" id="UP000538666"/>
    </source>
</evidence>
<dbReference type="InterPro" id="IPR036291">
    <property type="entry name" value="NAD(P)-bd_dom_sf"/>
</dbReference>
<gene>
    <name evidence="2" type="ORF">HNQ77_005443</name>
</gene>
<dbReference type="AlphaFoldDB" id="A0A841K333"/>